<dbReference type="PANTHER" id="PTHR45749:SF36">
    <property type="entry name" value="ZINC FINGER MYM-TYPE PROTEIN 1-LIKE"/>
    <property type="match status" value="1"/>
</dbReference>
<sequence length="165" mass="19248">MRRFNPKWFKEYESWLEYSIEKDAAYCLYCYLLRQDVGMQSGGDSFVTKGFNSWNKKEKLDLHVGGVNSAHNQALKNGENLMKQNQHIQSAFVKQSNQDKIEYWTQLNAIVDCIRFLLYRGLAFRGHDKSNVSSDKENFLELLQFLADHNDVINEVLQKTPKNSS</sequence>
<evidence type="ECO:0000313" key="3">
    <source>
        <dbReference type="Proteomes" id="UP001459277"/>
    </source>
</evidence>
<dbReference type="InterPro" id="IPR025398">
    <property type="entry name" value="DUF4371"/>
</dbReference>
<accession>A0AAW2E4L7</accession>
<comment type="caution">
    <text evidence="2">The sequence shown here is derived from an EMBL/GenBank/DDBJ whole genome shotgun (WGS) entry which is preliminary data.</text>
</comment>
<dbReference type="PANTHER" id="PTHR45749">
    <property type="match status" value="1"/>
</dbReference>
<dbReference type="Pfam" id="PF14291">
    <property type="entry name" value="DUF4371"/>
    <property type="match status" value="1"/>
</dbReference>
<dbReference type="InterPro" id="IPR006580">
    <property type="entry name" value="Znf_TTF"/>
</dbReference>
<evidence type="ECO:0000259" key="1">
    <source>
        <dbReference type="SMART" id="SM00597"/>
    </source>
</evidence>
<proteinExistence type="predicted"/>
<gene>
    <name evidence="2" type="ORF">SO802_003135</name>
</gene>
<dbReference type="EMBL" id="JAZDWU010000001">
    <property type="protein sequence ID" value="KAL0016066.1"/>
    <property type="molecule type" value="Genomic_DNA"/>
</dbReference>
<dbReference type="AlphaFoldDB" id="A0AAW2E4L7"/>
<name>A0AAW2E4L7_9ROSI</name>
<protein>
    <recommendedName>
        <fullName evidence="1">TTF-type domain-containing protein</fullName>
    </recommendedName>
</protein>
<reference evidence="2 3" key="1">
    <citation type="submission" date="2024-01" db="EMBL/GenBank/DDBJ databases">
        <title>A telomere-to-telomere, gap-free genome of sweet tea (Lithocarpus litseifolius).</title>
        <authorList>
            <person name="Zhou J."/>
        </authorList>
    </citation>
    <scope>NUCLEOTIDE SEQUENCE [LARGE SCALE GENOMIC DNA]</scope>
    <source>
        <strain evidence="2">Zhou-2022a</strain>
        <tissue evidence="2">Leaf</tissue>
    </source>
</reference>
<evidence type="ECO:0000313" key="2">
    <source>
        <dbReference type="EMBL" id="KAL0016066.1"/>
    </source>
</evidence>
<feature type="domain" description="TTF-type" evidence="1">
    <location>
        <begin position="2"/>
        <end position="94"/>
    </location>
</feature>
<dbReference type="SMART" id="SM00597">
    <property type="entry name" value="ZnF_TTF"/>
    <property type="match status" value="1"/>
</dbReference>
<dbReference type="Proteomes" id="UP001459277">
    <property type="component" value="Unassembled WGS sequence"/>
</dbReference>
<keyword evidence="3" id="KW-1185">Reference proteome</keyword>
<organism evidence="2 3">
    <name type="scientific">Lithocarpus litseifolius</name>
    <dbReference type="NCBI Taxonomy" id="425828"/>
    <lineage>
        <taxon>Eukaryota</taxon>
        <taxon>Viridiplantae</taxon>
        <taxon>Streptophyta</taxon>
        <taxon>Embryophyta</taxon>
        <taxon>Tracheophyta</taxon>
        <taxon>Spermatophyta</taxon>
        <taxon>Magnoliopsida</taxon>
        <taxon>eudicotyledons</taxon>
        <taxon>Gunneridae</taxon>
        <taxon>Pentapetalae</taxon>
        <taxon>rosids</taxon>
        <taxon>fabids</taxon>
        <taxon>Fagales</taxon>
        <taxon>Fagaceae</taxon>
        <taxon>Lithocarpus</taxon>
    </lineage>
</organism>